<evidence type="ECO:0000256" key="1">
    <source>
        <dbReference type="SAM" id="Phobius"/>
    </source>
</evidence>
<sequence length="127" mass="14946">MIGQTDRPTLDFGVFGKRRYPVLSPQSPPAYRFRKPTRGWSLSVFPISFLVMFFSLYPVFRNSFYYELEKTARQRVYNWDADAVNNEALHIPRPSYNEQPKNATTLAAKREREKTSVYARTLVRVFL</sequence>
<feature type="transmembrane region" description="Helical" evidence="1">
    <location>
        <begin position="40"/>
        <end position="60"/>
    </location>
</feature>
<proteinExistence type="predicted"/>
<name>A0A195B396_9HYME</name>
<keyword evidence="1" id="KW-0472">Membrane</keyword>
<accession>A0A195B396</accession>
<gene>
    <name evidence="2" type="ORF">ALC53_10515</name>
</gene>
<evidence type="ECO:0008006" key="4">
    <source>
        <dbReference type="Google" id="ProtNLM"/>
    </source>
</evidence>
<evidence type="ECO:0000313" key="3">
    <source>
        <dbReference type="Proteomes" id="UP000078540"/>
    </source>
</evidence>
<organism evidence="2 3">
    <name type="scientific">Atta colombica</name>
    <dbReference type="NCBI Taxonomy" id="520822"/>
    <lineage>
        <taxon>Eukaryota</taxon>
        <taxon>Metazoa</taxon>
        <taxon>Ecdysozoa</taxon>
        <taxon>Arthropoda</taxon>
        <taxon>Hexapoda</taxon>
        <taxon>Insecta</taxon>
        <taxon>Pterygota</taxon>
        <taxon>Neoptera</taxon>
        <taxon>Endopterygota</taxon>
        <taxon>Hymenoptera</taxon>
        <taxon>Apocrita</taxon>
        <taxon>Aculeata</taxon>
        <taxon>Formicoidea</taxon>
        <taxon>Formicidae</taxon>
        <taxon>Myrmicinae</taxon>
        <taxon>Atta</taxon>
    </lineage>
</organism>
<dbReference type="Proteomes" id="UP000078540">
    <property type="component" value="Unassembled WGS sequence"/>
</dbReference>
<protein>
    <recommendedName>
        <fullName evidence="4">Transmembrane protein</fullName>
    </recommendedName>
</protein>
<evidence type="ECO:0000313" key="2">
    <source>
        <dbReference type="EMBL" id="KYM78961.1"/>
    </source>
</evidence>
<keyword evidence="3" id="KW-1185">Reference proteome</keyword>
<keyword evidence="1" id="KW-1133">Transmembrane helix</keyword>
<dbReference type="EMBL" id="KQ976625">
    <property type="protein sequence ID" value="KYM78961.1"/>
    <property type="molecule type" value="Genomic_DNA"/>
</dbReference>
<dbReference type="AlphaFoldDB" id="A0A195B396"/>
<keyword evidence="1" id="KW-0812">Transmembrane</keyword>
<reference evidence="2 3" key="1">
    <citation type="submission" date="2015-09" db="EMBL/GenBank/DDBJ databases">
        <title>Atta colombica WGS genome.</title>
        <authorList>
            <person name="Nygaard S."/>
            <person name="Hu H."/>
            <person name="Boomsma J."/>
            <person name="Zhang G."/>
        </authorList>
    </citation>
    <scope>NUCLEOTIDE SEQUENCE [LARGE SCALE GENOMIC DNA]</scope>
    <source>
        <strain evidence="2">Treedump-2</strain>
        <tissue evidence="2">Whole body</tissue>
    </source>
</reference>